<dbReference type="Proteomes" id="UP000285405">
    <property type="component" value="Unassembled WGS sequence"/>
</dbReference>
<dbReference type="EMBL" id="MCBR01015430">
    <property type="protein sequence ID" value="RKF61661.1"/>
    <property type="molecule type" value="Genomic_DNA"/>
</dbReference>
<organism evidence="1 2">
    <name type="scientific">Golovinomyces cichoracearum</name>
    <dbReference type="NCBI Taxonomy" id="62708"/>
    <lineage>
        <taxon>Eukaryota</taxon>
        <taxon>Fungi</taxon>
        <taxon>Dikarya</taxon>
        <taxon>Ascomycota</taxon>
        <taxon>Pezizomycotina</taxon>
        <taxon>Leotiomycetes</taxon>
        <taxon>Erysiphales</taxon>
        <taxon>Erysiphaceae</taxon>
        <taxon>Golovinomyces</taxon>
    </lineage>
</organism>
<reference evidence="1 2" key="1">
    <citation type="journal article" date="2018" name="BMC Genomics">
        <title>Comparative genome analyses reveal sequence features reflecting distinct modes of host-adaptation between dicot and monocot powdery mildew.</title>
        <authorList>
            <person name="Wu Y."/>
            <person name="Ma X."/>
            <person name="Pan Z."/>
            <person name="Kale S.D."/>
            <person name="Song Y."/>
            <person name="King H."/>
            <person name="Zhang Q."/>
            <person name="Presley C."/>
            <person name="Deng X."/>
            <person name="Wei C.I."/>
            <person name="Xiao S."/>
        </authorList>
    </citation>
    <scope>NUCLEOTIDE SEQUENCE [LARGE SCALE GENOMIC DNA]</scope>
    <source>
        <strain evidence="1">UCSC1</strain>
    </source>
</reference>
<protein>
    <submittedName>
        <fullName evidence="1">Uncharacterized protein</fullName>
    </submittedName>
</protein>
<accession>A0A420HW30</accession>
<evidence type="ECO:0000313" key="1">
    <source>
        <dbReference type="EMBL" id="RKF61661.1"/>
    </source>
</evidence>
<name>A0A420HW30_9PEZI</name>
<sequence length="105" mass="12057">MLDYTNRNGVLLFLGAYRSFPTKTTARRQAVIPDNHERQAFTPKPMCTFSHFDLARKIEVKVFEVLNKTVTFLSNGFDGNAIFEPKLEEEVNFKQLILEESARGT</sequence>
<evidence type="ECO:0000313" key="2">
    <source>
        <dbReference type="Proteomes" id="UP000285405"/>
    </source>
</evidence>
<gene>
    <name evidence="1" type="ORF">GcC1_154001</name>
</gene>
<dbReference type="AlphaFoldDB" id="A0A420HW30"/>
<proteinExistence type="predicted"/>
<comment type="caution">
    <text evidence="1">The sequence shown here is derived from an EMBL/GenBank/DDBJ whole genome shotgun (WGS) entry which is preliminary data.</text>
</comment>